<organism evidence="1 2">
    <name type="scientific">Kalanchoe fedtschenkoi</name>
    <name type="common">Lavender scallops</name>
    <name type="synonym">South American air plant</name>
    <dbReference type="NCBI Taxonomy" id="63787"/>
    <lineage>
        <taxon>Eukaryota</taxon>
        <taxon>Viridiplantae</taxon>
        <taxon>Streptophyta</taxon>
        <taxon>Embryophyta</taxon>
        <taxon>Tracheophyta</taxon>
        <taxon>Spermatophyta</taxon>
        <taxon>Magnoliopsida</taxon>
        <taxon>eudicotyledons</taxon>
        <taxon>Gunneridae</taxon>
        <taxon>Pentapetalae</taxon>
        <taxon>Saxifragales</taxon>
        <taxon>Crassulaceae</taxon>
        <taxon>Kalanchoe</taxon>
    </lineage>
</organism>
<dbReference type="GO" id="GO:0045273">
    <property type="term" value="C:respiratory chain complex II (succinate dehydrogenase)"/>
    <property type="evidence" value="ECO:0007669"/>
    <property type="project" value="InterPro"/>
</dbReference>
<dbReference type="OMA" id="GFMSHAL"/>
<sequence length="139" mass="15069">MQPRILLLPPACSAETRGQKFPYPKYLNREKPLKSWTNADVEAFIVSEPVHGPTLKTDREVIKYAAVGSAIGAGSTAGVAFEFSKSPHRTVLALGAGAFCGMVSGKEVANHALQLYKLDTMAAQVKFLDWWASRAQGSF</sequence>
<protein>
    <submittedName>
        <fullName evidence="1">Uncharacterized protein</fullName>
    </submittedName>
</protein>
<reference evidence="1" key="1">
    <citation type="submission" date="2021-01" db="UniProtKB">
        <authorList>
            <consortium name="EnsemblPlants"/>
        </authorList>
    </citation>
    <scope>IDENTIFICATION</scope>
</reference>
<name>A0A7N0RCD9_KALFE</name>
<accession>A0A7N0RCD9</accession>
<dbReference type="PANTHER" id="PTHR36708">
    <property type="entry name" value="SUCCINATE DEHYDROGENASE SUBUNIT 6, MITOCHONDRIAL"/>
    <property type="match status" value="1"/>
</dbReference>
<evidence type="ECO:0000313" key="1">
    <source>
        <dbReference type="EnsemblPlants" id="Kaladp0008s0313.1.v1.1"/>
    </source>
</evidence>
<dbReference type="InterPro" id="IPR034574">
    <property type="entry name" value="SDH6"/>
</dbReference>
<proteinExistence type="predicted"/>
<dbReference type="EnsemblPlants" id="Kaladp0008s0313.1.v1.1">
    <property type="protein sequence ID" value="Kaladp0008s0313.1.v1.1"/>
    <property type="gene ID" value="Kaladp0008s0313.v1.1"/>
</dbReference>
<dbReference type="Gramene" id="Kaladp0008s0313.1.v1.1">
    <property type="protein sequence ID" value="Kaladp0008s0313.1.v1.1"/>
    <property type="gene ID" value="Kaladp0008s0313.v1.1"/>
</dbReference>
<dbReference type="Proteomes" id="UP000594263">
    <property type="component" value="Unplaced"/>
</dbReference>
<dbReference type="AlphaFoldDB" id="A0A7N0RCD9"/>
<dbReference type="PANTHER" id="PTHR36708:SF1">
    <property type="entry name" value="SUCCINATE DEHYDROGENASE SUBUNIT 6, MITOCHONDRIAL"/>
    <property type="match status" value="1"/>
</dbReference>
<keyword evidence="2" id="KW-1185">Reference proteome</keyword>
<evidence type="ECO:0000313" key="2">
    <source>
        <dbReference type="Proteomes" id="UP000594263"/>
    </source>
</evidence>